<sequence>MNNNIKLYQFLKEETGKTITDTSPNWKIEKDLGIYGDEAEEFITRFSNKFNVDISDFDFVAYFNSETDVISLLISRLFYKKEKKELTINDLREAIKKGKLT</sequence>
<accession>A0ABV8WC66</accession>
<comment type="caution">
    <text evidence="1">The sequence shown here is derived from an EMBL/GenBank/DDBJ whole genome shotgun (WGS) entry which is preliminary data.</text>
</comment>
<dbReference type="EMBL" id="JBHSCO010000006">
    <property type="protein sequence ID" value="MFC4393511.1"/>
    <property type="molecule type" value="Genomic_DNA"/>
</dbReference>
<dbReference type="RefSeq" id="WP_179003035.1">
    <property type="nucleotide sequence ID" value="NZ_JBHSCO010000006.1"/>
</dbReference>
<evidence type="ECO:0000313" key="1">
    <source>
        <dbReference type="EMBL" id="MFC4393511.1"/>
    </source>
</evidence>
<name>A0ABV8WC66_9FLAO</name>
<evidence type="ECO:0000313" key="2">
    <source>
        <dbReference type="Proteomes" id="UP001595719"/>
    </source>
</evidence>
<gene>
    <name evidence="1" type="ORF">ACFOY0_21140</name>
</gene>
<dbReference type="Proteomes" id="UP001595719">
    <property type="component" value="Unassembled WGS sequence"/>
</dbReference>
<proteinExistence type="predicted"/>
<organism evidence="1 2">
    <name type="scientific">Flavobacterium quisquiliarum</name>
    <dbReference type="NCBI Taxonomy" id="1834436"/>
    <lineage>
        <taxon>Bacteria</taxon>
        <taxon>Pseudomonadati</taxon>
        <taxon>Bacteroidota</taxon>
        <taxon>Flavobacteriia</taxon>
        <taxon>Flavobacteriales</taxon>
        <taxon>Flavobacteriaceae</taxon>
        <taxon>Flavobacterium</taxon>
    </lineage>
</organism>
<dbReference type="Pfam" id="PF07377">
    <property type="entry name" value="DUF1493"/>
    <property type="match status" value="1"/>
</dbReference>
<protein>
    <submittedName>
        <fullName evidence="1">DUF1493 family protein</fullName>
    </submittedName>
</protein>
<dbReference type="InterPro" id="IPR010862">
    <property type="entry name" value="DUF1493"/>
</dbReference>
<reference evidence="2" key="1">
    <citation type="journal article" date="2019" name="Int. J. Syst. Evol. Microbiol.">
        <title>The Global Catalogue of Microorganisms (GCM) 10K type strain sequencing project: providing services to taxonomists for standard genome sequencing and annotation.</title>
        <authorList>
            <consortium name="The Broad Institute Genomics Platform"/>
            <consortium name="The Broad Institute Genome Sequencing Center for Infectious Disease"/>
            <person name="Wu L."/>
            <person name="Ma J."/>
        </authorList>
    </citation>
    <scope>NUCLEOTIDE SEQUENCE [LARGE SCALE GENOMIC DNA]</scope>
    <source>
        <strain evidence="2">CGMCC 1.15345</strain>
    </source>
</reference>
<keyword evidence="2" id="KW-1185">Reference proteome</keyword>